<gene>
    <name evidence="1" type="ORF">M9H77_13353</name>
</gene>
<dbReference type="Proteomes" id="UP001060085">
    <property type="component" value="Linkage Group LG03"/>
</dbReference>
<keyword evidence="2" id="KW-1185">Reference proteome</keyword>
<proteinExistence type="predicted"/>
<reference evidence="2" key="1">
    <citation type="journal article" date="2023" name="Nat. Plants">
        <title>Single-cell RNA sequencing provides a high-resolution roadmap for understanding the multicellular compartmentation of specialized metabolism.</title>
        <authorList>
            <person name="Sun S."/>
            <person name="Shen X."/>
            <person name="Li Y."/>
            <person name="Li Y."/>
            <person name="Wang S."/>
            <person name="Li R."/>
            <person name="Zhang H."/>
            <person name="Shen G."/>
            <person name="Guo B."/>
            <person name="Wei J."/>
            <person name="Xu J."/>
            <person name="St-Pierre B."/>
            <person name="Chen S."/>
            <person name="Sun C."/>
        </authorList>
    </citation>
    <scope>NUCLEOTIDE SEQUENCE [LARGE SCALE GENOMIC DNA]</scope>
</reference>
<dbReference type="EMBL" id="CM044703">
    <property type="protein sequence ID" value="KAI5672989.1"/>
    <property type="molecule type" value="Genomic_DNA"/>
</dbReference>
<evidence type="ECO:0000313" key="2">
    <source>
        <dbReference type="Proteomes" id="UP001060085"/>
    </source>
</evidence>
<comment type="caution">
    <text evidence="1">The sequence shown here is derived from an EMBL/GenBank/DDBJ whole genome shotgun (WGS) entry which is preliminary data.</text>
</comment>
<accession>A0ACC0BK24</accession>
<name>A0ACC0BK24_CATRO</name>
<evidence type="ECO:0000313" key="1">
    <source>
        <dbReference type="EMBL" id="KAI5672989.1"/>
    </source>
</evidence>
<sequence length="263" mass="31201">MRFYTKNKRYFVPNLYSERRFEETFTHGEVLKRHDARNVNKLDAYRRLLHHMISHFIIPNVGHKSSITNMHSFVMLALYEHRRMNFIFMTIEHMLATQSSSTKCLLYSCFITKIFQHFMINLVGVGDHLGPGKIYNQHTFKRIGFERNDEGLLIREDNGDEEEGIEPENMDEEETNEEDIRREMRSKKRQERMEEGQSSVDTAQIMDRIATMQAQLNDRLNDINGNLLIRLDELDEKIIEINNQVIRLERGGKDTDKDEEEDD</sequence>
<organism evidence="1 2">
    <name type="scientific">Catharanthus roseus</name>
    <name type="common">Madagascar periwinkle</name>
    <name type="synonym">Vinca rosea</name>
    <dbReference type="NCBI Taxonomy" id="4058"/>
    <lineage>
        <taxon>Eukaryota</taxon>
        <taxon>Viridiplantae</taxon>
        <taxon>Streptophyta</taxon>
        <taxon>Embryophyta</taxon>
        <taxon>Tracheophyta</taxon>
        <taxon>Spermatophyta</taxon>
        <taxon>Magnoliopsida</taxon>
        <taxon>eudicotyledons</taxon>
        <taxon>Gunneridae</taxon>
        <taxon>Pentapetalae</taxon>
        <taxon>asterids</taxon>
        <taxon>lamiids</taxon>
        <taxon>Gentianales</taxon>
        <taxon>Apocynaceae</taxon>
        <taxon>Rauvolfioideae</taxon>
        <taxon>Vinceae</taxon>
        <taxon>Catharanthinae</taxon>
        <taxon>Catharanthus</taxon>
    </lineage>
</organism>
<protein>
    <submittedName>
        <fullName evidence="1">Uncharacterized protein</fullName>
    </submittedName>
</protein>